<keyword evidence="3" id="KW-1185">Reference proteome</keyword>
<feature type="domain" description="SnoaL-like" evidence="1">
    <location>
        <begin position="15"/>
        <end position="120"/>
    </location>
</feature>
<accession>A0ABP6ISJ5</accession>
<evidence type="ECO:0000313" key="2">
    <source>
        <dbReference type="EMBL" id="GAA2908059.1"/>
    </source>
</evidence>
<dbReference type="InterPro" id="IPR009959">
    <property type="entry name" value="Cyclase_SnoaL-like"/>
</dbReference>
<dbReference type="Gene3D" id="3.10.450.50">
    <property type="match status" value="1"/>
</dbReference>
<dbReference type="InterPro" id="IPR037401">
    <property type="entry name" value="SnoaL-like"/>
</dbReference>
<dbReference type="Proteomes" id="UP001500831">
    <property type="component" value="Unassembled WGS sequence"/>
</dbReference>
<organism evidence="2 3">
    <name type="scientific">Streptosporangium fragile</name>
    <dbReference type="NCBI Taxonomy" id="46186"/>
    <lineage>
        <taxon>Bacteria</taxon>
        <taxon>Bacillati</taxon>
        <taxon>Actinomycetota</taxon>
        <taxon>Actinomycetes</taxon>
        <taxon>Streptosporangiales</taxon>
        <taxon>Streptosporangiaceae</taxon>
        <taxon>Streptosporangium</taxon>
    </lineage>
</organism>
<reference evidence="3" key="1">
    <citation type="journal article" date="2019" name="Int. J. Syst. Evol. Microbiol.">
        <title>The Global Catalogue of Microorganisms (GCM) 10K type strain sequencing project: providing services to taxonomists for standard genome sequencing and annotation.</title>
        <authorList>
            <consortium name="The Broad Institute Genomics Platform"/>
            <consortium name="The Broad Institute Genome Sequencing Center for Infectious Disease"/>
            <person name="Wu L."/>
            <person name="Ma J."/>
        </authorList>
    </citation>
    <scope>NUCLEOTIDE SEQUENCE [LARGE SCALE GENOMIC DNA]</scope>
    <source>
        <strain evidence="3">JCM 6242</strain>
    </source>
</reference>
<name>A0ABP6ISJ5_9ACTN</name>
<proteinExistence type="predicted"/>
<dbReference type="InterPro" id="IPR032710">
    <property type="entry name" value="NTF2-like_dom_sf"/>
</dbReference>
<dbReference type="PANTHER" id="PTHR38436">
    <property type="entry name" value="POLYKETIDE CYCLASE SNOAL-LIKE DOMAIN"/>
    <property type="match status" value="1"/>
</dbReference>
<gene>
    <name evidence="2" type="ORF">GCM10010517_74510</name>
</gene>
<evidence type="ECO:0000259" key="1">
    <source>
        <dbReference type="Pfam" id="PF12680"/>
    </source>
</evidence>
<dbReference type="Pfam" id="PF12680">
    <property type="entry name" value="SnoaL_2"/>
    <property type="match status" value="1"/>
</dbReference>
<sequence length="139" mass="15098">MGEPLLTGELTRAAVARYVEALNAHDADAIAACVSEDFVNEHTSALGRNVTGRAGYRANLTGFLADFAGLRYEVEDLFVEGDRAALAYSMSFTLVSAGRKPVRVRGMFRFRVGADGLIAHRTDYWDSGEVRRQLGDAPA</sequence>
<protein>
    <recommendedName>
        <fullName evidence="1">SnoaL-like domain-containing protein</fullName>
    </recommendedName>
</protein>
<evidence type="ECO:0000313" key="3">
    <source>
        <dbReference type="Proteomes" id="UP001500831"/>
    </source>
</evidence>
<dbReference type="RefSeq" id="WP_344981309.1">
    <property type="nucleotide sequence ID" value="NZ_BAAAVI010000093.1"/>
</dbReference>
<dbReference type="SUPFAM" id="SSF54427">
    <property type="entry name" value="NTF2-like"/>
    <property type="match status" value="1"/>
</dbReference>
<dbReference type="EMBL" id="BAAAVI010000093">
    <property type="protein sequence ID" value="GAA2908059.1"/>
    <property type="molecule type" value="Genomic_DNA"/>
</dbReference>
<dbReference type="PANTHER" id="PTHR38436:SF1">
    <property type="entry name" value="ESTER CYCLASE"/>
    <property type="match status" value="1"/>
</dbReference>
<comment type="caution">
    <text evidence="2">The sequence shown here is derived from an EMBL/GenBank/DDBJ whole genome shotgun (WGS) entry which is preliminary data.</text>
</comment>